<protein>
    <submittedName>
        <fullName evidence="1">15943_t:CDS:1</fullName>
    </submittedName>
</protein>
<organism evidence="1 2">
    <name type="scientific">Funneliformis mosseae</name>
    <name type="common">Endomycorrhizal fungus</name>
    <name type="synonym">Glomus mosseae</name>
    <dbReference type="NCBI Taxonomy" id="27381"/>
    <lineage>
        <taxon>Eukaryota</taxon>
        <taxon>Fungi</taxon>
        <taxon>Fungi incertae sedis</taxon>
        <taxon>Mucoromycota</taxon>
        <taxon>Glomeromycotina</taxon>
        <taxon>Glomeromycetes</taxon>
        <taxon>Glomerales</taxon>
        <taxon>Glomeraceae</taxon>
        <taxon>Funneliformis</taxon>
    </lineage>
</organism>
<name>A0A9N9N5W0_FUNMO</name>
<proteinExistence type="predicted"/>
<dbReference type="EMBL" id="CAJVPP010009358">
    <property type="protein sequence ID" value="CAG8704008.1"/>
    <property type="molecule type" value="Genomic_DNA"/>
</dbReference>
<gene>
    <name evidence="1" type="ORF">FMOSSE_LOCUS13953</name>
</gene>
<keyword evidence="2" id="KW-1185">Reference proteome</keyword>
<evidence type="ECO:0000313" key="2">
    <source>
        <dbReference type="Proteomes" id="UP000789375"/>
    </source>
</evidence>
<dbReference type="Proteomes" id="UP000789375">
    <property type="component" value="Unassembled WGS sequence"/>
</dbReference>
<reference evidence="1" key="1">
    <citation type="submission" date="2021-06" db="EMBL/GenBank/DDBJ databases">
        <authorList>
            <person name="Kallberg Y."/>
            <person name="Tangrot J."/>
            <person name="Rosling A."/>
        </authorList>
    </citation>
    <scope>NUCLEOTIDE SEQUENCE</scope>
    <source>
        <strain evidence="1">87-6 pot B 2015</strain>
    </source>
</reference>
<evidence type="ECO:0000313" key="1">
    <source>
        <dbReference type="EMBL" id="CAG8704008.1"/>
    </source>
</evidence>
<dbReference type="AlphaFoldDB" id="A0A9N9N5W0"/>
<accession>A0A9N9N5W0</accession>
<sequence length="172" mass="20122">DLELYSVSLEAIKTPFEIKHNYNFNNPPATWRLDQFISLTKFFLTVIDPDQLISLFKLRLLTLIKVLKGMRYYTKKTEKAFDDDLVDIEFNFGCDKPVKAHSVILAVERKLMYKGCNECCLLINIHNETRKLAEMMGLTKLKCLITKEMPRSLNKGNWDKFYGWDGKPTINF</sequence>
<comment type="caution">
    <text evidence="1">The sequence shown here is derived from an EMBL/GenBank/DDBJ whole genome shotgun (WGS) entry which is preliminary data.</text>
</comment>
<feature type="non-terminal residue" evidence="1">
    <location>
        <position position="172"/>
    </location>
</feature>